<sequence length="423" mass="45939">MEKHSFAPINQADFAMPDVPLKTVSQLTQEIKNCLEIEFPFVWVSGEISNLSRAASGHCYLTLKDDSAQLRAIMWRGTANRLKFDLHDGLEVVAAGRVEVYEARGSYQLIIEQCEPQGLGALELAFRQLHEKLAGEGLFDPEHKQPLPAIPQRIALVTSPTSAAVRDMLQVLTRRWPAAEILILPVLVQGPGAAAEIAAALRSVPQIPGVDVVITGRGGGSLEDLWAFNEEIVARAIYDCPIPVVSAVGHEIDVTIADLVADRRALTPSEAAELVVPDVRDIRAGIAQMRNRLISGLKQQAVTARRQLDALASRRVFTQPAERIHDLQQLLDELEARNRRAVQRIVETAKQQLASSSASLDALSPLAVLGRGYSLSKIAGSTQFLKTIDDAPAGATLQSLLADGRVISKIESTDAGQPQDFLE</sequence>
<evidence type="ECO:0000256" key="4">
    <source>
        <dbReference type="ARBA" id="ARBA00022839"/>
    </source>
</evidence>
<dbReference type="GO" id="GO:0009318">
    <property type="term" value="C:exodeoxyribonuclease VII complex"/>
    <property type="evidence" value="ECO:0007669"/>
    <property type="project" value="UniProtKB-UniRule"/>
</dbReference>
<comment type="catalytic activity">
    <reaction evidence="5 6">
        <text>Exonucleolytic cleavage in either 5'- to 3'- or 3'- to 5'-direction to yield nucleoside 5'-phosphates.</text>
        <dbReference type="EC" id="3.1.11.6"/>
    </reaction>
</comment>
<name>A0A517ZJL0_9PLAN</name>
<dbReference type="InterPro" id="IPR020579">
    <property type="entry name" value="Exonuc_VII_lsu_C"/>
</dbReference>
<proteinExistence type="inferred from homology"/>
<keyword evidence="3 5" id="KW-0378">Hydrolase</keyword>
<dbReference type="AlphaFoldDB" id="A0A517ZJL0"/>
<dbReference type="EMBL" id="CP036276">
    <property type="protein sequence ID" value="QDU42623.1"/>
    <property type="molecule type" value="Genomic_DNA"/>
</dbReference>
<dbReference type="PANTHER" id="PTHR30008:SF0">
    <property type="entry name" value="EXODEOXYRIBONUCLEASE 7 LARGE SUBUNIT"/>
    <property type="match status" value="1"/>
</dbReference>
<feature type="coiled-coil region" evidence="7">
    <location>
        <begin position="294"/>
        <end position="351"/>
    </location>
</feature>
<keyword evidence="2 5" id="KW-0540">Nuclease</keyword>
<dbReference type="PANTHER" id="PTHR30008">
    <property type="entry name" value="EXODEOXYRIBONUCLEASE 7 LARGE SUBUNIT"/>
    <property type="match status" value="1"/>
</dbReference>
<keyword evidence="11" id="KW-1185">Reference proteome</keyword>
<keyword evidence="4 5" id="KW-0269">Exonuclease</keyword>
<dbReference type="CDD" id="cd04489">
    <property type="entry name" value="ExoVII_LU_OBF"/>
    <property type="match status" value="1"/>
</dbReference>
<evidence type="ECO:0000313" key="11">
    <source>
        <dbReference type="Proteomes" id="UP000319383"/>
    </source>
</evidence>
<feature type="domain" description="Exonuclease VII large subunit C-terminal" evidence="8">
    <location>
        <begin position="138"/>
        <end position="353"/>
    </location>
</feature>
<keyword evidence="1 5" id="KW-0963">Cytoplasm</keyword>
<accession>A0A517ZJL0</accession>
<evidence type="ECO:0000313" key="10">
    <source>
        <dbReference type="EMBL" id="QDU42623.1"/>
    </source>
</evidence>
<evidence type="ECO:0000256" key="3">
    <source>
        <dbReference type="ARBA" id="ARBA00022801"/>
    </source>
</evidence>
<dbReference type="Pfam" id="PF02601">
    <property type="entry name" value="Exonuc_VII_L"/>
    <property type="match status" value="1"/>
</dbReference>
<dbReference type="GO" id="GO:0005737">
    <property type="term" value="C:cytoplasm"/>
    <property type="evidence" value="ECO:0007669"/>
    <property type="project" value="UniProtKB-SubCell"/>
</dbReference>
<evidence type="ECO:0000256" key="7">
    <source>
        <dbReference type="SAM" id="Coils"/>
    </source>
</evidence>
<keyword evidence="7" id="KW-0175">Coiled coil</keyword>
<dbReference type="EC" id="3.1.11.6" evidence="5"/>
<dbReference type="InterPro" id="IPR003753">
    <property type="entry name" value="Exonuc_VII_L"/>
</dbReference>
<dbReference type="Pfam" id="PF13742">
    <property type="entry name" value="tRNA_anti_2"/>
    <property type="match status" value="1"/>
</dbReference>
<evidence type="ECO:0000256" key="5">
    <source>
        <dbReference type="HAMAP-Rule" id="MF_00378"/>
    </source>
</evidence>
<comment type="subunit">
    <text evidence="5">Heterooligomer composed of large and small subunits.</text>
</comment>
<evidence type="ECO:0000256" key="2">
    <source>
        <dbReference type="ARBA" id="ARBA00022722"/>
    </source>
</evidence>
<dbReference type="GO" id="GO:0008855">
    <property type="term" value="F:exodeoxyribonuclease VII activity"/>
    <property type="evidence" value="ECO:0007669"/>
    <property type="project" value="UniProtKB-UniRule"/>
</dbReference>
<dbReference type="NCBIfam" id="TIGR00237">
    <property type="entry name" value="xseA"/>
    <property type="match status" value="1"/>
</dbReference>
<dbReference type="Proteomes" id="UP000319383">
    <property type="component" value="Chromosome"/>
</dbReference>
<evidence type="ECO:0000256" key="1">
    <source>
        <dbReference type="ARBA" id="ARBA00022490"/>
    </source>
</evidence>
<comment type="subcellular location">
    <subcellularLocation>
        <location evidence="5 6">Cytoplasm</location>
    </subcellularLocation>
</comment>
<evidence type="ECO:0000259" key="8">
    <source>
        <dbReference type="Pfam" id="PF02601"/>
    </source>
</evidence>
<dbReference type="InterPro" id="IPR025824">
    <property type="entry name" value="OB-fold_nuc-bd_dom"/>
</dbReference>
<comment type="similarity">
    <text evidence="5 6">Belongs to the XseA family.</text>
</comment>
<organism evidence="10 11">
    <name type="scientific">Symmachiella dynata</name>
    <dbReference type="NCBI Taxonomy" id="2527995"/>
    <lineage>
        <taxon>Bacteria</taxon>
        <taxon>Pseudomonadati</taxon>
        <taxon>Planctomycetota</taxon>
        <taxon>Planctomycetia</taxon>
        <taxon>Planctomycetales</taxon>
        <taxon>Planctomycetaceae</taxon>
        <taxon>Symmachiella</taxon>
    </lineage>
</organism>
<comment type="function">
    <text evidence="5">Bidirectionally degrades single-stranded DNA into large acid-insoluble oligonucleotides, which are then degraded further into small acid-soluble oligonucleotides.</text>
</comment>
<evidence type="ECO:0000256" key="6">
    <source>
        <dbReference type="RuleBase" id="RU004355"/>
    </source>
</evidence>
<feature type="domain" description="OB-fold nucleic acid binding" evidence="9">
    <location>
        <begin position="23"/>
        <end position="114"/>
    </location>
</feature>
<evidence type="ECO:0000259" key="9">
    <source>
        <dbReference type="Pfam" id="PF13742"/>
    </source>
</evidence>
<reference evidence="10 11" key="1">
    <citation type="submission" date="2019-02" db="EMBL/GenBank/DDBJ databases">
        <title>Deep-cultivation of Planctomycetes and their phenomic and genomic characterization uncovers novel biology.</title>
        <authorList>
            <person name="Wiegand S."/>
            <person name="Jogler M."/>
            <person name="Boedeker C."/>
            <person name="Pinto D."/>
            <person name="Vollmers J."/>
            <person name="Rivas-Marin E."/>
            <person name="Kohn T."/>
            <person name="Peeters S.H."/>
            <person name="Heuer A."/>
            <person name="Rast P."/>
            <person name="Oberbeckmann S."/>
            <person name="Bunk B."/>
            <person name="Jeske O."/>
            <person name="Meyerdierks A."/>
            <person name="Storesund J.E."/>
            <person name="Kallscheuer N."/>
            <person name="Luecker S."/>
            <person name="Lage O.M."/>
            <person name="Pohl T."/>
            <person name="Merkel B.J."/>
            <person name="Hornburger P."/>
            <person name="Mueller R.-W."/>
            <person name="Bruemmer F."/>
            <person name="Labrenz M."/>
            <person name="Spormann A.M."/>
            <person name="Op den Camp H."/>
            <person name="Overmann J."/>
            <person name="Amann R."/>
            <person name="Jetten M.S.M."/>
            <person name="Mascher T."/>
            <person name="Medema M.H."/>
            <person name="Devos D.P."/>
            <person name="Kaster A.-K."/>
            <person name="Ovreas L."/>
            <person name="Rohde M."/>
            <person name="Galperin M.Y."/>
            <person name="Jogler C."/>
        </authorList>
    </citation>
    <scope>NUCLEOTIDE SEQUENCE [LARGE SCALE GENOMIC DNA]</scope>
    <source>
        <strain evidence="10 11">Mal52</strain>
    </source>
</reference>
<dbReference type="GO" id="GO:0003676">
    <property type="term" value="F:nucleic acid binding"/>
    <property type="evidence" value="ECO:0007669"/>
    <property type="project" value="InterPro"/>
</dbReference>
<dbReference type="HAMAP" id="MF_00378">
    <property type="entry name" value="Exonuc_7_L"/>
    <property type="match status" value="1"/>
</dbReference>
<protein>
    <recommendedName>
        <fullName evidence="5">Exodeoxyribonuclease 7 large subunit</fullName>
        <ecNumber evidence="5">3.1.11.6</ecNumber>
    </recommendedName>
    <alternativeName>
        <fullName evidence="5">Exodeoxyribonuclease VII large subunit</fullName>
        <shortName evidence="5">Exonuclease VII large subunit</shortName>
    </alternativeName>
</protein>
<gene>
    <name evidence="5 10" type="primary">xseA</name>
    <name evidence="10" type="ORF">Mal52_10900</name>
</gene>
<dbReference type="KEGG" id="sdyn:Mal52_10900"/>
<dbReference type="GO" id="GO:0006308">
    <property type="term" value="P:DNA catabolic process"/>
    <property type="evidence" value="ECO:0007669"/>
    <property type="project" value="UniProtKB-UniRule"/>
</dbReference>